<reference evidence="2 3" key="1">
    <citation type="journal article" date="2017" name="BMC Genomics">
        <title>Genomic analysis of methanogenic archaea reveals a shift towards energy conservation.</title>
        <authorList>
            <person name="Gilmore S.P."/>
            <person name="Henske J.K."/>
            <person name="Sexton J.A."/>
            <person name="Solomon K.V."/>
            <person name="Seppala S."/>
            <person name="Yoo J.I."/>
            <person name="Huyett L.M."/>
            <person name="Pressman A."/>
            <person name="Cogan J.Z."/>
            <person name="Kivenson V."/>
            <person name="Peng X."/>
            <person name="Tan Y."/>
            <person name="Valentine D.L."/>
            <person name="O'Malley M.A."/>
        </authorList>
    </citation>
    <scope>NUCLEOTIDE SEQUENCE [LARGE SCALE GENOMIC DNA]</scope>
    <source>
        <strain evidence="2 3">M.o.H.</strain>
    </source>
</reference>
<evidence type="ECO:0000259" key="1">
    <source>
        <dbReference type="Pfam" id="PF20208"/>
    </source>
</evidence>
<evidence type="ECO:0000313" key="3">
    <source>
        <dbReference type="Proteomes" id="UP000217784"/>
    </source>
</evidence>
<keyword evidence="3" id="KW-1185">Reference proteome</keyword>
<organism evidence="2 3">
    <name type="scientific">Methanobacterium bryantii</name>
    <dbReference type="NCBI Taxonomy" id="2161"/>
    <lineage>
        <taxon>Archaea</taxon>
        <taxon>Methanobacteriati</taxon>
        <taxon>Methanobacteriota</taxon>
        <taxon>Methanomada group</taxon>
        <taxon>Methanobacteria</taxon>
        <taxon>Methanobacteriales</taxon>
        <taxon>Methanobacteriaceae</taxon>
        <taxon>Methanobacterium</taxon>
    </lineage>
</organism>
<dbReference type="AlphaFoldDB" id="A0A2A2H7S2"/>
<evidence type="ECO:0000313" key="2">
    <source>
        <dbReference type="EMBL" id="PAV05447.1"/>
    </source>
</evidence>
<protein>
    <recommendedName>
        <fullName evidence="1">ARG and Rhodanese-Phosphatase-superfamily-associated domain-containing protein</fullName>
    </recommendedName>
</protein>
<dbReference type="RefSeq" id="WP_095652001.1">
    <property type="nucleotide sequence ID" value="NZ_LMVM01000005.1"/>
</dbReference>
<dbReference type="Proteomes" id="UP000217784">
    <property type="component" value="Unassembled WGS sequence"/>
</dbReference>
<dbReference type="EMBL" id="LMVM01000005">
    <property type="protein sequence ID" value="PAV05447.1"/>
    <property type="molecule type" value="Genomic_DNA"/>
</dbReference>
<dbReference type="OrthoDB" id="73400at2157"/>
<sequence length="162" mass="18098">MECYSPTSALRDIYEAKEKDLNDYLNAFEPLSGQKGLLVFINGKIMGFDVLSSASAYNNLHKKLIKSYALDALVQKKNGGIKSDINSDKAIKFIKGVIKSDESKHKSVGYGFDYRFAGDSFIGSSLVYKGEVIHASFFRSVEIEENEVGGILRFSQRANFRM</sequence>
<dbReference type="Pfam" id="PF20208">
    <property type="entry name" value="ARPP-1"/>
    <property type="match status" value="1"/>
</dbReference>
<proteinExistence type="predicted"/>
<feature type="domain" description="ARG and Rhodanese-Phosphatase-superfamily-associated" evidence="1">
    <location>
        <begin position="2"/>
        <end position="138"/>
    </location>
</feature>
<gene>
    <name evidence="2" type="ORF">ASJ80_09355</name>
</gene>
<comment type="caution">
    <text evidence="2">The sequence shown here is derived from an EMBL/GenBank/DDBJ whole genome shotgun (WGS) entry which is preliminary data.</text>
</comment>
<accession>A0A2A2H7S2</accession>
<name>A0A2A2H7S2_METBR</name>
<dbReference type="InterPro" id="IPR046699">
    <property type="entry name" value="ARPP-1"/>
</dbReference>